<feature type="transmembrane region" description="Helical" evidence="7">
    <location>
        <begin position="41"/>
        <end position="61"/>
    </location>
</feature>
<keyword evidence="9" id="KW-1185">Reference proteome</keyword>
<evidence type="ECO:0000256" key="2">
    <source>
        <dbReference type="ARBA" id="ARBA00009773"/>
    </source>
</evidence>
<dbReference type="Pfam" id="PF01594">
    <property type="entry name" value="AI-2E_transport"/>
    <property type="match status" value="1"/>
</dbReference>
<comment type="similarity">
    <text evidence="2">Belongs to the autoinducer-2 exporter (AI-2E) (TC 2.A.86) family.</text>
</comment>
<feature type="transmembrane region" description="Helical" evidence="7">
    <location>
        <begin position="256"/>
        <end position="282"/>
    </location>
</feature>
<keyword evidence="3 7" id="KW-0812">Transmembrane</keyword>
<name>H0I2E4_9HYPH</name>
<dbReference type="GO" id="GO:0055085">
    <property type="term" value="P:transmembrane transport"/>
    <property type="evidence" value="ECO:0007669"/>
    <property type="project" value="TreeGrafter"/>
</dbReference>
<dbReference type="GO" id="GO:0016020">
    <property type="term" value="C:membrane"/>
    <property type="evidence" value="ECO:0007669"/>
    <property type="project" value="UniProtKB-SubCell"/>
</dbReference>
<evidence type="ECO:0008006" key="10">
    <source>
        <dbReference type="Google" id="ProtNLM"/>
    </source>
</evidence>
<keyword evidence="4 7" id="KW-1133">Transmembrane helix</keyword>
<dbReference type="EMBL" id="AHAM01000300">
    <property type="protein sequence ID" value="EHK52854.1"/>
    <property type="molecule type" value="Genomic_DNA"/>
</dbReference>
<feature type="transmembrane region" description="Helical" evidence="7">
    <location>
        <begin position="228"/>
        <end position="250"/>
    </location>
</feature>
<evidence type="ECO:0000256" key="6">
    <source>
        <dbReference type="SAM" id="MobiDB-lite"/>
    </source>
</evidence>
<dbReference type="AlphaFoldDB" id="H0I2E4"/>
<dbReference type="PANTHER" id="PTHR21716:SF62">
    <property type="entry name" value="TRANSPORT PROTEIN YDBI-RELATED"/>
    <property type="match status" value="1"/>
</dbReference>
<feature type="transmembrane region" description="Helical" evidence="7">
    <location>
        <begin position="73"/>
        <end position="97"/>
    </location>
</feature>
<feature type="transmembrane region" description="Helical" evidence="7">
    <location>
        <begin position="289"/>
        <end position="311"/>
    </location>
</feature>
<accession>H0I2E4</accession>
<evidence type="ECO:0000313" key="8">
    <source>
        <dbReference type="EMBL" id="EHK52854.1"/>
    </source>
</evidence>
<sequence length="367" mass="39200">MARIRDSSPGIHPLTIVRYAVALVAFAVAMLFILWTASNAFLLIFAGILFGAFLDGLTRLLGRLVEWSHGIRLAIVCTILGLLIVAGIVWGSAVVAMQATELMTTLREQLNQVLGWLEQRGLQVPDTLVGSENAAGEPPDSEPTGSESDTPSIQSFLPDLQALFGTAWTALAVVFGLLGNAVVIIFLGVFIAAQPAVYRDLLLLLFQPARRERGRAVLDEAGETLRHWLLGQSLTMTVIFLVTWLGLWLVGVGPSFALGLQAGLLAFIPTVGPLVSGIAIMLASLASGLYGVIGALAIYVGVQALESYLLTPMIQKRAISVPPAVLFASQIVLGVLFGLYGLALATPLAAIGRVFILRFYVEDEERP</sequence>
<dbReference type="PATRIC" id="fig|1107882.3.peg.6419"/>
<dbReference type="Proteomes" id="UP000003250">
    <property type="component" value="Unassembled WGS sequence"/>
</dbReference>
<organism evidence="8 9">
    <name type="scientific">Mesorhizobium alhagi CCNWXJ12-2</name>
    <dbReference type="NCBI Taxonomy" id="1107882"/>
    <lineage>
        <taxon>Bacteria</taxon>
        <taxon>Pseudomonadati</taxon>
        <taxon>Pseudomonadota</taxon>
        <taxon>Alphaproteobacteria</taxon>
        <taxon>Hyphomicrobiales</taxon>
        <taxon>Phyllobacteriaceae</taxon>
        <taxon>Allomesorhizobium</taxon>
    </lineage>
</organism>
<comment type="subcellular location">
    <subcellularLocation>
        <location evidence="1">Membrane</location>
        <topology evidence="1">Multi-pass membrane protein</topology>
    </subcellularLocation>
</comment>
<evidence type="ECO:0000313" key="9">
    <source>
        <dbReference type="Proteomes" id="UP000003250"/>
    </source>
</evidence>
<feature type="transmembrane region" description="Helical" evidence="7">
    <location>
        <begin position="331"/>
        <end position="356"/>
    </location>
</feature>
<evidence type="ECO:0000256" key="1">
    <source>
        <dbReference type="ARBA" id="ARBA00004141"/>
    </source>
</evidence>
<evidence type="ECO:0000256" key="4">
    <source>
        <dbReference type="ARBA" id="ARBA00022989"/>
    </source>
</evidence>
<reference evidence="8 9" key="1">
    <citation type="journal article" date="2012" name="J. Bacteriol.">
        <title>Draft Genome Sequence of Mesorhizobium alhagi CCNWXJ12-2T, a Novel Salt-Resistant Species Isolated from the Desert of Northwestern China.</title>
        <authorList>
            <person name="Zhou M."/>
            <person name="Chen W."/>
            <person name="Chen H."/>
            <person name="Wei G."/>
        </authorList>
    </citation>
    <scope>NUCLEOTIDE SEQUENCE [LARGE SCALE GENOMIC DNA]</scope>
    <source>
        <strain evidence="8 9">CCNWXJ12-2</strain>
    </source>
</reference>
<proteinExistence type="inferred from homology"/>
<keyword evidence="5 7" id="KW-0472">Membrane</keyword>
<dbReference type="RefSeq" id="WP_008840201.1">
    <property type="nucleotide sequence ID" value="NZ_AHAM01000300.1"/>
</dbReference>
<feature type="transmembrane region" description="Helical" evidence="7">
    <location>
        <begin position="16"/>
        <end position="35"/>
    </location>
</feature>
<dbReference type="InterPro" id="IPR002549">
    <property type="entry name" value="AI-2E-like"/>
</dbReference>
<evidence type="ECO:0000256" key="5">
    <source>
        <dbReference type="ARBA" id="ARBA00023136"/>
    </source>
</evidence>
<evidence type="ECO:0000256" key="7">
    <source>
        <dbReference type="SAM" id="Phobius"/>
    </source>
</evidence>
<gene>
    <name evidence="8" type="ORF">MAXJ12_33229</name>
</gene>
<feature type="transmembrane region" description="Helical" evidence="7">
    <location>
        <begin position="167"/>
        <end position="193"/>
    </location>
</feature>
<dbReference type="PANTHER" id="PTHR21716">
    <property type="entry name" value="TRANSMEMBRANE PROTEIN"/>
    <property type="match status" value="1"/>
</dbReference>
<feature type="region of interest" description="Disordered" evidence="6">
    <location>
        <begin position="131"/>
        <end position="151"/>
    </location>
</feature>
<protein>
    <recommendedName>
        <fullName evidence="10">Permease</fullName>
    </recommendedName>
</protein>
<evidence type="ECO:0000256" key="3">
    <source>
        <dbReference type="ARBA" id="ARBA00022692"/>
    </source>
</evidence>